<dbReference type="SUPFAM" id="SSF103473">
    <property type="entry name" value="MFS general substrate transporter"/>
    <property type="match status" value="1"/>
</dbReference>
<dbReference type="PANTHER" id="PTHR11360">
    <property type="entry name" value="MONOCARBOXYLATE TRANSPORTER"/>
    <property type="match status" value="1"/>
</dbReference>
<name>A0AAN6FG64_9PEZI</name>
<gene>
    <name evidence="5" type="ORF">LTR82_011406</name>
</gene>
<evidence type="ECO:0008006" key="7">
    <source>
        <dbReference type="Google" id="ProtNLM"/>
    </source>
</evidence>
<feature type="transmembrane region" description="Helical" evidence="4">
    <location>
        <begin position="383"/>
        <end position="401"/>
    </location>
</feature>
<feature type="transmembrane region" description="Helical" evidence="4">
    <location>
        <begin position="298"/>
        <end position="318"/>
    </location>
</feature>
<feature type="transmembrane region" description="Helical" evidence="4">
    <location>
        <begin position="501"/>
        <end position="521"/>
    </location>
</feature>
<feature type="transmembrane region" description="Helical" evidence="4">
    <location>
        <begin position="239"/>
        <end position="260"/>
    </location>
</feature>
<comment type="caution">
    <text evidence="5">The sequence shown here is derived from an EMBL/GenBank/DDBJ whole genome shotgun (WGS) entry which is preliminary data.</text>
</comment>
<dbReference type="InterPro" id="IPR011701">
    <property type="entry name" value="MFS"/>
</dbReference>
<feature type="transmembrane region" description="Helical" evidence="4">
    <location>
        <begin position="413"/>
        <end position="433"/>
    </location>
</feature>
<dbReference type="AlphaFoldDB" id="A0AAN6FG64"/>
<evidence type="ECO:0000256" key="4">
    <source>
        <dbReference type="SAM" id="Phobius"/>
    </source>
</evidence>
<sequence>MSVGDPAEPNLDKPLPPLKLVMESWRHSTPYSIVSIAESAMPPPLQPRKPPRAFRSSISRTPLTPSDMPYPAGLLRVNSMIDLTKAEQMLGLRKPPQSSCTPLAQIYTVLGESSDSLPKHKLDMSKDRDEPLNGRTAWLHSLTGALIVFNCWGMANAFGLFQAYFERYYLPPGTSPSSISWIGSTQLALVFGLGVPVGRLVDQGYFRFVFHSGSVIMLLGIFCTAWCKTLWSLWLVQGLMTGLGMGMVFCAGIVALMTWFDERKLGAAMAVGAAGSCIGGIVYIVVARHFLLTHGFPTTMRVLGAISAAALIPPNLVFRVRGQRNKLKARRQHATSSNIMLGFVSPAYLLAAAGMFFAFLGVYFGFVYMVSFASTELKLSDDASINLLIYMLAANLPGRFLPALISDKCIGPLNTILPSIFLSAGCIALWMALGDSGNERGPLTVVACFYGFVSAGVQVLYAPTVYTFCLDSAPKSDFPPTTSEREATQIATDRMGMKAGVIFSAIGLACLIGTPIGGALVKYRTARGMERPYLGAQSGCEDWLASKESLRFGSIPRRVNVGPATGCNFVELELHQARAILANICLIEASAFLSSSSSYVAMRSFGVDEGSGSSDVSDSSGFLVPSTETDFLFVPDRLDGNSAEDLASMVWSWWRPPSDS</sequence>
<proteinExistence type="inferred from homology"/>
<dbReference type="Proteomes" id="UP001168146">
    <property type="component" value="Unassembled WGS sequence"/>
</dbReference>
<feature type="transmembrane region" description="Helical" evidence="4">
    <location>
        <begin position="267"/>
        <end position="286"/>
    </location>
</feature>
<feature type="region of interest" description="Disordered" evidence="3">
    <location>
        <begin position="40"/>
        <end position="62"/>
    </location>
</feature>
<keyword evidence="4" id="KW-0472">Membrane</keyword>
<evidence type="ECO:0000313" key="6">
    <source>
        <dbReference type="Proteomes" id="UP001168146"/>
    </source>
</evidence>
<dbReference type="Pfam" id="PF07690">
    <property type="entry name" value="MFS_1"/>
    <property type="match status" value="1"/>
</dbReference>
<accession>A0AAN6FG64</accession>
<dbReference type="EMBL" id="JASUXU010000042">
    <property type="protein sequence ID" value="KAK0317637.1"/>
    <property type="molecule type" value="Genomic_DNA"/>
</dbReference>
<protein>
    <recommendedName>
        <fullName evidence="7">Major facilitator superfamily (MFS) profile domain-containing protein</fullName>
    </recommendedName>
</protein>
<feature type="transmembrane region" description="Helical" evidence="4">
    <location>
        <begin position="181"/>
        <end position="201"/>
    </location>
</feature>
<feature type="transmembrane region" description="Helical" evidence="4">
    <location>
        <begin position="137"/>
        <end position="161"/>
    </location>
</feature>
<dbReference type="InterPro" id="IPR050327">
    <property type="entry name" value="Proton-linked_MCT"/>
</dbReference>
<dbReference type="Gene3D" id="1.20.1250.20">
    <property type="entry name" value="MFS general substrate transporter like domains"/>
    <property type="match status" value="1"/>
</dbReference>
<dbReference type="GO" id="GO:0022857">
    <property type="term" value="F:transmembrane transporter activity"/>
    <property type="evidence" value="ECO:0007669"/>
    <property type="project" value="InterPro"/>
</dbReference>
<dbReference type="PANTHER" id="PTHR11360:SF130">
    <property type="entry name" value="MAJOR FACILITATOR SUPERFAMILY (MFS) PROFILE DOMAIN-CONTAINING PROTEIN-RELATED"/>
    <property type="match status" value="1"/>
</dbReference>
<evidence type="ECO:0000256" key="3">
    <source>
        <dbReference type="SAM" id="MobiDB-lite"/>
    </source>
</evidence>
<keyword evidence="4" id="KW-0812">Transmembrane</keyword>
<organism evidence="5 6">
    <name type="scientific">Friedmanniomyces endolithicus</name>
    <dbReference type="NCBI Taxonomy" id="329885"/>
    <lineage>
        <taxon>Eukaryota</taxon>
        <taxon>Fungi</taxon>
        <taxon>Dikarya</taxon>
        <taxon>Ascomycota</taxon>
        <taxon>Pezizomycotina</taxon>
        <taxon>Dothideomycetes</taxon>
        <taxon>Dothideomycetidae</taxon>
        <taxon>Mycosphaerellales</taxon>
        <taxon>Teratosphaeriaceae</taxon>
        <taxon>Friedmanniomyces</taxon>
    </lineage>
</organism>
<dbReference type="InterPro" id="IPR036259">
    <property type="entry name" value="MFS_trans_sf"/>
</dbReference>
<keyword evidence="4" id="KW-1133">Transmembrane helix</keyword>
<evidence type="ECO:0000313" key="5">
    <source>
        <dbReference type="EMBL" id="KAK0317637.1"/>
    </source>
</evidence>
<evidence type="ECO:0000256" key="1">
    <source>
        <dbReference type="ARBA" id="ARBA00004141"/>
    </source>
</evidence>
<feature type="transmembrane region" description="Helical" evidence="4">
    <location>
        <begin position="339"/>
        <end position="363"/>
    </location>
</feature>
<evidence type="ECO:0000256" key="2">
    <source>
        <dbReference type="ARBA" id="ARBA00006727"/>
    </source>
</evidence>
<comment type="subcellular location">
    <subcellularLocation>
        <location evidence="1">Membrane</location>
        <topology evidence="1">Multi-pass membrane protein</topology>
    </subcellularLocation>
</comment>
<feature type="transmembrane region" description="Helical" evidence="4">
    <location>
        <begin position="208"/>
        <end position="227"/>
    </location>
</feature>
<dbReference type="GO" id="GO:0016020">
    <property type="term" value="C:membrane"/>
    <property type="evidence" value="ECO:0007669"/>
    <property type="project" value="UniProtKB-SubCell"/>
</dbReference>
<comment type="similarity">
    <text evidence="2">Belongs to the major facilitator superfamily. Monocarboxylate porter (TC 2.A.1.13) family.</text>
</comment>
<reference evidence="5" key="1">
    <citation type="submission" date="2021-12" db="EMBL/GenBank/DDBJ databases">
        <title>Black yeast isolated from Biological Soil Crust.</title>
        <authorList>
            <person name="Kurbessoian T."/>
        </authorList>
    </citation>
    <scope>NUCLEOTIDE SEQUENCE</scope>
    <source>
        <strain evidence="5">CCFEE 5208</strain>
    </source>
</reference>